<dbReference type="Proteomes" id="UP000179734">
    <property type="component" value="Unassembled WGS sequence"/>
</dbReference>
<sequence length="348" mass="37026">MGGYVDVVTDALQRMDDLGYERGEHHFANHGPMAAEALAVLGFDTEVPGWVGGYRRRMDHHPPPEPRFALDADDEASWRPALGAFDRAGDWELLFRRQLDQQPWPAVLAAWWPRLLPGLFARLTHGLIRTAHAVRGVAGAADPNPVQLGELARGLAFWAAGYTALPGTARLTGSASVAAAVAALPRADDDAPLDAHPGYAAGLGALAAADPDALLSDMTATFAGVYLAHPEAAPVPLVHGVTAPAAIRLVLPYLPDALRLPTVAAMWQSHLAMLLTFTGSAAGEDDVIRRAADVDAPPVAELIGRALDHGDEHVIKFTEAALREHALRPDARFLPAILAAQQRIPRPG</sequence>
<evidence type="ECO:0000313" key="1">
    <source>
        <dbReference type="EMBL" id="OHV05161.1"/>
    </source>
</evidence>
<reference evidence="1 2" key="1">
    <citation type="submission" date="2016-10" db="EMBL/GenBank/DDBJ databases">
        <title>Genome sequence of Mycobacterium talmonii.</title>
        <authorList>
            <person name="Greninger A.L."/>
            <person name="Elliott B."/>
            <person name="Vasireddy S."/>
            <person name="Vasireddy R."/>
        </authorList>
    </citation>
    <scope>NUCLEOTIDE SEQUENCE [LARGE SCALE GENOMIC DNA]</scope>
    <source>
        <strain evidence="2">NE-TNMC-100812</strain>
    </source>
</reference>
<protein>
    <recommendedName>
        <fullName evidence="3">DUF4243 domain-containing protein</fullName>
    </recommendedName>
</protein>
<evidence type="ECO:0008006" key="3">
    <source>
        <dbReference type="Google" id="ProtNLM"/>
    </source>
</evidence>
<accession>A0A1S1NKV7</accession>
<proteinExistence type="predicted"/>
<gene>
    <name evidence="1" type="ORF">BKN37_06735</name>
</gene>
<name>A0A1S1NKV7_9MYCO</name>
<dbReference type="RefSeq" id="WP_071023636.1">
    <property type="nucleotide sequence ID" value="NZ_MLQM01000022.1"/>
</dbReference>
<comment type="caution">
    <text evidence="1">The sequence shown here is derived from an EMBL/GenBank/DDBJ whole genome shotgun (WGS) entry which is preliminary data.</text>
</comment>
<keyword evidence="2" id="KW-1185">Reference proteome</keyword>
<dbReference type="EMBL" id="MLQM01000022">
    <property type="protein sequence ID" value="OHV05161.1"/>
    <property type="molecule type" value="Genomic_DNA"/>
</dbReference>
<dbReference type="AlphaFoldDB" id="A0A1S1NKV7"/>
<evidence type="ECO:0000313" key="2">
    <source>
        <dbReference type="Proteomes" id="UP000179734"/>
    </source>
</evidence>
<organism evidence="1 2">
    <name type="scientific">Mycobacterium talmoniae</name>
    <dbReference type="NCBI Taxonomy" id="1858794"/>
    <lineage>
        <taxon>Bacteria</taxon>
        <taxon>Bacillati</taxon>
        <taxon>Actinomycetota</taxon>
        <taxon>Actinomycetes</taxon>
        <taxon>Mycobacteriales</taxon>
        <taxon>Mycobacteriaceae</taxon>
        <taxon>Mycobacterium</taxon>
    </lineage>
</organism>